<proteinExistence type="predicted"/>
<keyword evidence="3 6" id="KW-0812">Transmembrane</keyword>
<feature type="transmembrane region" description="Helical" evidence="6">
    <location>
        <begin position="122"/>
        <end position="139"/>
    </location>
</feature>
<evidence type="ECO:0000256" key="6">
    <source>
        <dbReference type="SAM" id="Phobius"/>
    </source>
</evidence>
<sequence>MNIKIKQTLLRSQWLILLMVILLISAITAIINPRFLMVNNIMNIFEQIAVLGLVAAGASIIIISGNFDISVGAIIGLTCCITAILINAGVNGFAASAAGILVSMLCTLLNGILAILFKAPSFIISLATTSVYTGAALFITKGVIRTVYGEFGFLSKTKVLNIIPLIFMISLIGYVIVHVILKYTQIGRRLFAIGCNEKSAFLAGISVTGNKLIFFVLNGFFVGVAAVLLLSRVGSALPSSGAGMELQAMGAVVIGGVPISGGKGNIIGTFFGVLLMGLISNVLNILGVNPYLQEIASGAIIIIALGISALRVNLLNKN</sequence>
<dbReference type="RefSeq" id="WP_342756581.1">
    <property type="nucleotide sequence ID" value="NZ_CP146256.1"/>
</dbReference>
<keyword evidence="2" id="KW-1003">Cell membrane</keyword>
<feature type="transmembrane region" description="Helical" evidence="6">
    <location>
        <begin position="159"/>
        <end position="181"/>
    </location>
</feature>
<evidence type="ECO:0000256" key="4">
    <source>
        <dbReference type="ARBA" id="ARBA00022989"/>
    </source>
</evidence>
<name>A0ABZ3ET20_9FIRM</name>
<evidence type="ECO:0000256" key="1">
    <source>
        <dbReference type="ARBA" id="ARBA00004651"/>
    </source>
</evidence>
<feature type="transmembrane region" description="Helical" evidence="6">
    <location>
        <begin position="93"/>
        <end position="116"/>
    </location>
</feature>
<keyword evidence="5 6" id="KW-0472">Membrane</keyword>
<evidence type="ECO:0000313" key="7">
    <source>
        <dbReference type="EMBL" id="XAH72970.1"/>
    </source>
</evidence>
<keyword evidence="8" id="KW-1185">Reference proteome</keyword>
<dbReference type="PANTHER" id="PTHR32196">
    <property type="entry name" value="ABC TRANSPORTER PERMEASE PROTEIN YPHD-RELATED-RELATED"/>
    <property type="match status" value="1"/>
</dbReference>
<feature type="transmembrane region" description="Helical" evidence="6">
    <location>
        <begin position="266"/>
        <end position="288"/>
    </location>
</feature>
<feature type="transmembrane region" description="Helical" evidence="6">
    <location>
        <begin position="44"/>
        <end position="63"/>
    </location>
</feature>
<dbReference type="InterPro" id="IPR001851">
    <property type="entry name" value="ABC_transp_permease"/>
</dbReference>
<reference evidence="7 8" key="1">
    <citation type="submission" date="2024-02" db="EMBL/GenBank/DDBJ databases">
        <title>Bacterial strain from lacustrine sediment.</title>
        <authorList>
            <person name="Petit C."/>
            <person name="Fadhlaoui K."/>
        </authorList>
    </citation>
    <scope>NUCLEOTIDE SEQUENCE [LARGE SCALE GENOMIC DNA]</scope>
    <source>
        <strain evidence="7 8">IPX-CK</strain>
    </source>
</reference>
<organism evidence="7 8">
    <name type="scientific">Kineothrix sedimenti</name>
    <dbReference type="NCBI Taxonomy" id="3123317"/>
    <lineage>
        <taxon>Bacteria</taxon>
        <taxon>Bacillati</taxon>
        <taxon>Bacillota</taxon>
        <taxon>Clostridia</taxon>
        <taxon>Lachnospirales</taxon>
        <taxon>Lachnospiraceae</taxon>
        <taxon>Kineothrix</taxon>
    </lineage>
</organism>
<evidence type="ECO:0000256" key="2">
    <source>
        <dbReference type="ARBA" id="ARBA00022475"/>
    </source>
</evidence>
<dbReference type="EMBL" id="CP146256">
    <property type="protein sequence ID" value="XAH72970.1"/>
    <property type="molecule type" value="Genomic_DNA"/>
</dbReference>
<feature type="transmembrane region" description="Helical" evidence="6">
    <location>
        <begin position="212"/>
        <end position="230"/>
    </location>
</feature>
<accession>A0ABZ3ET20</accession>
<keyword evidence="4 6" id="KW-1133">Transmembrane helix</keyword>
<evidence type="ECO:0000256" key="3">
    <source>
        <dbReference type="ARBA" id="ARBA00022692"/>
    </source>
</evidence>
<feature type="transmembrane region" description="Helical" evidence="6">
    <location>
        <begin position="295"/>
        <end position="314"/>
    </location>
</feature>
<dbReference type="CDD" id="cd06579">
    <property type="entry name" value="TM_PBP1_transp_AraH_like"/>
    <property type="match status" value="1"/>
</dbReference>
<comment type="subcellular location">
    <subcellularLocation>
        <location evidence="1">Cell membrane</location>
        <topology evidence="1">Multi-pass membrane protein</topology>
    </subcellularLocation>
</comment>
<evidence type="ECO:0000256" key="5">
    <source>
        <dbReference type="ARBA" id="ARBA00023136"/>
    </source>
</evidence>
<feature type="transmembrane region" description="Helical" evidence="6">
    <location>
        <begin position="69"/>
        <end position="86"/>
    </location>
</feature>
<dbReference type="Pfam" id="PF02653">
    <property type="entry name" value="BPD_transp_2"/>
    <property type="match status" value="1"/>
</dbReference>
<feature type="transmembrane region" description="Helical" evidence="6">
    <location>
        <begin position="12"/>
        <end position="32"/>
    </location>
</feature>
<protein>
    <submittedName>
        <fullName evidence="7">ABC transporter permease</fullName>
    </submittedName>
</protein>
<evidence type="ECO:0000313" key="8">
    <source>
        <dbReference type="Proteomes" id="UP001451571"/>
    </source>
</evidence>
<dbReference type="Proteomes" id="UP001451571">
    <property type="component" value="Chromosome"/>
</dbReference>
<dbReference type="PANTHER" id="PTHR32196:SF72">
    <property type="entry name" value="RIBOSE IMPORT PERMEASE PROTEIN RBSC"/>
    <property type="match status" value="1"/>
</dbReference>
<gene>
    <name evidence="7" type="ORF">V6984_15860</name>
</gene>